<proteinExistence type="predicted"/>
<sequence length="193" mass="21860">MRDPAQLNLLAALASALAGMGSALAAAFMIRLQRRWSSADALLRIAEVFESAAFRKYKSIIYRLDRNAFSTWNEEEVASVNAWCAHLDIVSVLIQSRQISKVAFLNLYGDVTLRTIYQIAPYCNHQLALRGKQFLLPLRLLAGDLVRTWKRRAHKKRYPLQIGFPDQPRLRVSPDLFDSDDAVLAFRADGAIR</sequence>
<evidence type="ECO:0000313" key="2">
    <source>
        <dbReference type="Proteomes" id="UP000824681"/>
    </source>
</evidence>
<gene>
    <name evidence="1" type="ORF">Nocox_05995</name>
</gene>
<keyword evidence="2" id="KW-1185">Reference proteome</keyword>
<reference evidence="1 2" key="1">
    <citation type="journal article" date="2021" name="ACS Chem. Biol.">
        <title>Genomic-Led Discovery of a Novel Glycopeptide Antibiotic by Nonomuraea coxensis DSM 45129.</title>
        <authorList>
            <person name="Yushchuk O."/>
            <person name="Vior N.M."/>
            <person name="Andreo-Vidal A."/>
            <person name="Berini F."/>
            <person name="Ruckert C."/>
            <person name="Busche T."/>
            <person name="Binda E."/>
            <person name="Kalinowski J."/>
            <person name="Truman A.W."/>
            <person name="Marinelli F."/>
        </authorList>
    </citation>
    <scope>NUCLEOTIDE SEQUENCE [LARGE SCALE GENOMIC DNA]</scope>
    <source>
        <strain evidence="1 2">DSM 45129</strain>
    </source>
</reference>
<dbReference type="Proteomes" id="UP000824681">
    <property type="component" value="Chromosome"/>
</dbReference>
<dbReference type="EMBL" id="CP068985">
    <property type="protein sequence ID" value="QYC38826.1"/>
    <property type="molecule type" value="Genomic_DNA"/>
</dbReference>
<organism evidence="1 2">
    <name type="scientific">Nonomuraea coxensis DSM 45129</name>
    <dbReference type="NCBI Taxonomy" id="1122611"/>
    <lineage>
        <taxon>Bacteria</taxon>
        <taxon>Bacillati</taxon>
        <taxon>Actinomycetota</taxon>
        <taxon>Actinomycetes</taxon>
        <taxon>Streptosporangiales</taxon>
        <taxon>Streptosporangiaceae</taxon>
        <taxon>Nonomuraea</taxon>
    </lineage>
</organism>
<accession>A0ABX8TTP5</accession>
<protein>
    <submittedName>
        <fullName evidence="1">Uncharacterized protein</fullName>
    </submittedName>
</protein>
<evidence type="ECO:0000313" key="1">
    <source>
        <dbReference type="EMBL" id="QYC38826.1"/>
    </source>
</evidence>
<name>A0ABX8TTP5_9ACTN</name>
<dbReference type="RefSeq" id="WP_020546331.1">
    <property type="nucleotide sequence ID" value="NZ_CP068985.1"/>
</dbReference>